<reference evidence="8 9" key="1">
    <citation type="submission" date="2024-07" db="EMBL/GenBank/DDBJ databases">
        <title>The genome sequence of type strain Sediminicola luteus GDMCC 1.2596T.</title>
        <authorList>
            <person name="Liu Y."/>
        </authorList>
    </citation>
    <scope>NUCLEOTIDE SEQUENCE [LARGE SCALE GENOMIC DNA]</scope>
    <source>
        <strain evidence="8 9">GDMCC 1.2596</strain>
    </source>
</reference>
<dbReference type="GO" id="GO:0008311">
    <property type="term" value="F:double-stranded DNA 3'-5' DNA exonuclease activity"/>
    <property type="evidence" value="ECO:0007669"/>
    <property type="project" value="UniProtKB-EC"/>
</dbReference>
<accession>A0ABV2TTR7</accession>
<dbReference type="NCBIfam" id="TIGR00633">
    <property type="entry name" value="xth"/>
    <property type="match status" value="1"/>
</dbReference>
<organism evidence="8 9">
    <name type="scientific">Sediminicola luteus</name>
    <dbReference type="NCBI Taxonomy" id="319238"/>
    <lineage>
        <taxon>Bacteria</taxon>
        <taxon>Pseudomonadati</taxon>
        <taxon>Bacteroidota</taxon>
        <taxon>Flavobacteriia</taxon>
        <taxon>Flavobacteriales</taxon>
        <taxon>Flavobacteriaceae</taxon>
        <taxon>Sediminicola</taxon>
    </lineage>
</organism>
<dbReference type="InterPro" id="IPR005135">
    <property type="entry name" value="Endo/exonuclease/phosphatase"/>
</dbReference>
<dbReference type="Gene3D" id="3.60.10.10">
    <property type="entry name" value="Endonuclease/exonuclease/phosphatase"/>
    <property type="match status" value="1"/>
</dbReference>
<sequence length="271" mass="30992">MKNIEQKPIFNGPKVSYMKLISWNVNGIRAIAKKDFFKSVNSLDPDILCLQETKAQDLEVEKTISELSQYHSYTNSADQKGYSGTAILSKEKPLAVTTDMGVEEHDKEGRVLCAEYDNFYLVNVYVPNSGQKLERLNYRQQWDAAFLKYLIALEKKKPVVVCGDFNVAHRPIDLKNDKANYNKTAGYTQIEIDGMDNVSAAGFVDTFRKLHPNEVAYTYWSYRFKARERNVGWRIDYILVSGSFMEKVLSSEILPDYLGSDHCPIQLSLNL</sequence>
<evidence type="ECO:0000313" key="9">
    <source>
        <dbReference type="Proteomes" id="UP001549773"/>
    </source>
</evidence>
<dbReference type="EMBL" id="JBEWYP010000001">
    <property type="protein sequence ID" value="MET7028265.1"/>
    <property type="molecule type" value="Genomic_DNA"/>
</dbReference>
<protein>
    <submittedName>
        <fullName evidence="8">Exodeoxyribonuclease III</fullName>
        <ecNumber evidence="8">3.1.11.2</ecNumber>
    </submittedName>
</protein>
<dbReference type="Proteomes" id="UP001549773">
    <property type="component" value="Unassembled WGS sequence"/>
</dbReference>
<dbReference type="InterPro" id="IPR020847">
    <property type="entry name" value="AP_endonuclease_F1_BS"/>
</dbReference>
<dbReference type="NCBIfam" id="TIGR00195">
    <property type="entry name" value="exoDNase_III"/>
    <property type="match status" value="1"/>
</dbReference>
<evidence type="ECO:0000256" key="4">
    <source>
        <dbReference type="ARBA" id="ARBA00022723"/>
    </source>
</evidence>
<name>A0ABV2TTR7_9FLAO</name>
<dbReference type="EC" id="3.1.11.2" evidence="8"/>
<gene>
    <name evidence="8" type="ORF">ABXZ32_02610</name>
</gene>
<dbReference type="SUPFAM" id="SSF56219">
    <property type="entry name" value="DNase I-like"/>
    <property type="match status" value="1"/>
</dbReference>
<evidence type="ECO:0000256" key="6">
    <source>
        <dbReference type="ARBA" id="ARBA00022842"/>
    </source>
</evidence>
<keyword evidence="4" id="KW-0479">Metal-binding</keyword>
<dbReference type="Pfam" id="PF03372">
    <property type="entry name" value="Exo_endo_phos"/>
    <property type="match status" value="1"/>
</dbReference>
<keyword evidence="5 8" id="KW-0378">Hydrolase</keyword>
<comment type="cofactor">
    <cofactor evidence="2">
        <name>Mg(2+)</name>
        <dbReference type="ChEBI" id="CHEBI:18420"/>
    </cofactor>
</comment>
<dbReference type="PROSITE" id="PS00728">
    <property type="entry name" value="AP_NUCLEASE_F1_3"/>
    <property type="match status" value="1"/>
</dbReference>
<dbReference type="CDD" id="cd09087">
    <property type="entry name" value="Ape1-like_AP-endo"/>
    <property type="match status" value="1"/>
</dbReference>
<comment type="cofactor">
    <cofactor evidence="1">
        <name>Mn(2+)</name>
        <dbReference type="ChEBI" id="CHEBI:29035"/>
    </cofactor>
</comment>
<evidence type="ECO:0000256" key="1">
    <source>
        <dbReference type="ARBA" id="ARBA00001936"/>
    </source>
</evidence>
<dbReference type="PROSITE" id="PS00726">
    <property type="entry name" value="AP_NUCLEASE_F1_1"/>
    <property type="match status" value="1"/>
</dbReference>
<evidence type="ECO:0000256" key="3">
    <source>
        <dbReference type="ARBA" id="ARBA00007092"/>
    </source>
</evidence>
<evidence type="ECO:0000313" key="8">
    <source>
        <dbReference type="EMBL" id="MET7028265.1"/>
    </source>
</evidence>
<comment type="similarity">
    <text evidence="3">Belongs to the DNA repair enzymes AP/ExoA family.</text>
</comment>
<dbReference type="PANTHER" id="PTHR22748">
    <property type="entry name" value="AP ENDONUCLEASE"/>
    <property type="match status" value="1"/>
</dbReference>
<dbReference type="InterPro" id="IPR020848">
    <property type="entry name" value="AP_endonuclease_F1_CS"/>
</dbReference>
<feature type="domain" description="Endonuclease/exonuclease/phosphatase" evidence="7">
    <location>
        <begin position="21"/>
        <end position="262"/>
    </location>
</feature>
<evidence type="ECO:0000259" key="7">
    <source>
        <dbReference type="Pfam" id="PF03372"/>
    </source>
</evidence>
<dbReference type="InterPro" id="IPR036691">
    <property type="entry name" value="Endo/exonu/phosph_ase_sf"/>
</dbReference>
<dbReference type="PROSITE" id="PS00727">
    <property type="entry name" value="AP_NUCLEASE_F1_2"/>
    <property type="match status" value="1"/>
</dbReference>
<keyword evidence="6" id="KW-0460">Magnesium</keyword>
<keyword evidence="9" id="KW-1185">Reference proteome</keyword>
<dbReference type="PROSITE" id="PS51435">
    <property type="entry name" value="AP_NUCLEASE_F1_4"/>
    <property type="match status" value="1"/>
</dbReference>
<comment type="caution">
    <text evidence="8">The sequence shown here is derived from an EMBL/GenBank/DDBJ whole genome shotgun (WGS) entry which is preliminary data.</text>
</comment>
<dbReference type="PANTHER" id="PTHR22748:SF6">
    <property type="entry name" value="DNA-(APURINIC OR APYRIMIDINIC SITE) ENDONUCLEASE"/>
    <property type="match status" value="1"/>
</dbReference>
<proteinExistence type="inferred from homology"/>
<dbReference type="InterPro" id="IPR004808">
    <property type="entry name" value="AP_endonuc_1"/>
</dbReference>
<evidence type="ECO:0000256" key="5">
    <source>
        <dbReference type="ARBA" id="ARBA00022801"/>
    </source>
</evidence>
<evidence type="ECO:0000256" key="2">
    <source>
        <dbReference type="ARBA" id="ARBA00001946"/>
    </source>
</evidence>